<gene>
    <name evidence="1" type="ORF">RIF29_42302</name>
</gene>
<proteinExistence type="predicted"/>
<keyword evidence="2" id="KW-1185">Reference proteome</keyword>
<dbReference type="Proteomes" id="UP001372338">
    <property type="component" value="Unassembled WGS sequence"/>
</dbReference>
<comment type="caution">
    <text evidence="1">The sequence shown here is derived from an EMBL/GenBank/DDBJ whole genome shotgun (WGS) entry which is preliminary data.</text>
</comment>
<dbReference type="AlphaFoldDB" id="A0AAN9E738"/>
<sequence length="78" mass="8897">MCNTYGVINHTSHPFCMVNGDKAWPKSFLINNDVTVLRERGSLSPATPCISLVHTSPIKYHFCHQHHNMLLDRHEQVA</sequence>
<evidence type="ECO:0000313" key="2">
    <source>
        <dbReference type="Proteomes" id="UP001372338"/>
    </source>
</evidence>
<evidence type="ECO:0000313" key="1">
    <source>
        <dbReference type="EMBL" id="KAK7247419.1"/>
    </source>
</evidence>
<dbReference type="EMBL" id="JAYWIO010000008">
    <property type="protein sequence ID" value="KAK7247419.1"/>
    <property type="molecule type" value="Genomic_DNA"/>
</dbReference>
<accession>A0AAN9E738</accession>
<name>A0AAN9E738_CROPI</name>
<reference evidence="1 2" key="1">
    <citation type="submission" date="2024-01" db="EMBL/GenBank/DDBJ databases">
        <title>The genomes of 5 underutilized Papilionoideae crops provide insights into root nodulation and disease resistanc.</title>
        <authorList>
            <person name="Yuan L."/>
        </authorList>
    </citation>
    <scope>NUCLEOTIDE SEQUENCE [LARGE SCALE GENOMIC DNA]</scope>
    <source>
        <strain evidence="1">ZHUSHIDOU_FW_LH</strain>
        <tissue evidence="1">Leaf</tissue>
    </source>
</reference>
<organism evidence="1 2">
    <name type="scientific">Crotalaria pallida</name>
    <name type="common">Smooth rattlebox</name>
    <name type="synonym">Crotalaria striata</name>
    <dbReference type="NCBI Taxonomy" id="3830"/>
    <lineage>
        <taxon>Eukaryota</taxon>
        <taxon>Viridiplantae</taxon>
        <taxon>Streptophyta</taxon>
        <taxon>Embryophyta</taxon>
        <taxon>Tracheophyta</taxon>
        <taxon>Spermatophyta</taxon>
        <taxon>Magnoliopsida</taxon>
        <taxon>eudicotyledons</taxon>
        <taxon>Gunneridae</taxon>
        <taxon>Pentapetalae</taxon>
        <taxon>rosids</taxon>
        <taxon>fabids</taxon>
        <taxon>Fabales</taxon>
        <taxon>Fabaceae</taxon>
        <taxon>Papilionoideae</taxon>
        <taxon>50 kb inversion clade</taxon>
        <taxon>genistoids sensu lato</taxon>
        <taxon>core genistoids</taxon>
        <taxon>Crotalarieae</taxon>
        <taxon>Crotalaria</taxon>
    </lineage>
</organism>
<protein>
    <submittedName>
        <fullName evidence="1">Uncharacterized protein</fullName>
    </submittedName>
</protein>